<feature type="binding site" evidence="1">
    <location>
        <position position="66"/>
    </location>
    <ligand>
        <name>ATP</name>
        <dbReference type="ChEBI" id="CHEBI:30616"/>
    </ligand>
</feature>
<dbReference type="SMART" id="SM00220">
    <property type="entry name" value="S_TKc"/>
    <property type="match status" value="1"/>
</dbReference>
<dbReference type="InterPro" id="IPR017441">
    <property type="entry name" value="Protein_kinase_ATP_BS"/>
</dbReference>
<organism evidence="3 4">
    <name type="scientific">Thermanaerothrix daxensis</name>
    <dbReference type="NCBI Taxonomy" id="869279"/>
    <lineage>
        <taxon>Bacteria</taxon>
        <taxon>Bacillati</taxon>
        <taxon>Chloroflexota</taxon>
        <taxon>Anaerolineae</taxon>
        <taxon>Anaerolineales</taxon>
        <taxon>Anaerolineaceae</taxon>
        <taxon>Thermanaerothrix</taxon>
    </lineage>
</organism>
<dbReference type="InterPro" id="IPR015943">
    <property type="entry name" value="WD40/YVTN_repeat-like_dom_sf"/>
</dbReference>
<comment type="caution">
    <text evidence="3">The sequence shown here is derived from an EMBL/GenBank/DDBJ whole genome shotgun (WGS) entry which is preliminary data.</text>
</comment>
<dbReference type="SUPFAM" id="SSF50998">
    <property type="entry name" value="Quinoprotein alcohol dehydrogenase-like"/>
    <property type="match status" value="2"/>
</dbReference>
<reference evidence="3 4" key="1">
    <citation type="submission" date="2015-07" db="EMBL/GenBank/DDBJ databases">
        <title>Whole genome sequence of Thermanaerothrix daxensis DSM 23592.</title>
        <authorList>
            <person name="Hemp J."/>
            <person name="Ward L.M."/>
            <person name="Pace L.A."/>
            <person name="Fischer W.W."/>
        </authorList>
    </citation>
    <scope>NUCLEOTIDE SEQUENCE [LARGE SCALE GENOMIC DNA]</scope>
    <source>
        <strain evidence="3 4">GNS-1</strain>
    </source>
</reference>
<dbReference type="SUPFAM" id="SSF56112">
    <property type="entry name" value="Protein kinase-like (PK-like)"/>
    <property type="match status" value="1"/>
</dbReference>
<dbReference type="PANTHER" id="PTHR44394:SF1">
    <property type="entry name" value="BETA-ALANINE-ACTIVATING ENZYME"/>
    <property type="match status" value="1"/>
</dbReference>
<dbReference type="Pfam" id="PF00069">
    <property type="entry name" value="Pkinase"/>
    <property type="match status" value="1"/>
</dbReference>
<dbReference type="InterPro" id="IPR011047">
    <property type="entry name" value="Quinoprotein_ADH-like_sf"/>
</dbReference>
<evidence type="ECO:0000313" key="4">
    <source>
        <dbReference type="Proteomes" id="UP000050544"/>
    </source>
</evidence>
<dbReference type="InterPro" id="IPR011009">
    <property type="entry name" value="Kinase-like_dom_sf"/>
</dbReference>
<dbReference type="GO" id="GO:0043041">
    <property type="term" value="P:amino acid activation for nonribosomal peptide biosynthetic process"/>
    <property type="evidence" value="ECO:0007669"/>
    <property type="project" value="TreeGrafter"/>
</dbReference>
<keyword evidence="1" id="KW-0067">ATP-binding</keyword>
<keyword evidence="3" id="KW-0418">Kinase</keyword>
<dbReference type="AlphaFoldDB" id="A0A0N8GQC6"/>
<keyword evidence="3" id="KW-0808">Transferase</keyword>
<proteinExistence type="predicted"/>
<gene>
    <name evidence="3" type="ORF">SE15_08495</name>
</gene>
<dbReference type="PROSITE" id="PS00107">
    <property type="entry name" value="PROTEIN_KINASE_ATP"/>
    <property type="match status" value="1"/>
</dbReference>
<accession>A0A0N8GQC6</accession>
<dbReference type="Pfam" id="PF13360">
    <property type="entry name" value="PQQ_2"/>
    <property type="match status" value="1"/>
</dbReference>
<dbReference type="Gene3D" id="3.30.200.20">
    <property type="entry name" value="Phosphorylase Kinase, domain 1"/>
    <property type="match status" value="1"/>
</dbReference>
<dbReference type="STRING" id="869279.SE15_08495"/>
<dbReference type="EMBL" id="LGKO01000004">
    <property type="protein sequence ID" value="KPL83322.1"/>
    <property type="molecule type" value="Genomic_DNA"/>
</dbReference>
<dbReference type="InterPro" id="IPR052091">
    <property type="entry name" value="Beta-ala_Activ/Resist"/>
</dbReference>
<feature type="domain" description="Protein kinase" evidence="2">
    <location>
        <begin position="34"/>
        <end position="289"/>
    </location>
</feature>
<dbReference type="CDD" id="cd14014">
    <property type="entry name" value="STKc_PknB_like"/>
    <property type="match status" value="1"/>
</dbReference>
<dbReference type="InterPro" id="IPR002372">
    <property type="entry name" value="PQQ_rpt_dom"/>
</dbReference>
<dbReference type="Gene3D" id="2.40.10.480">
    <property type="match status" value="1"/>
</dbReference>
<dbReference type="PROSITE" id="PS50011">
    <property type="entry name" value="PROTEIN_KINASE_DOM"/>
    <property type="match status" value="1"/>
</dbReference>
<dbReference type="Pfam" id="PF13570">
    <property type="entry name" value="Beta-prop_ACSF4"/>
    <property type="match status" value="1"/>
</dbReference>
<protein>
    <submittedName>
        <fullName evidence="3">Protein kinase</fullName>
    </submittedName>
</protein>
<dbReference type="InterPro" id="IPR000719">
    <property type="entry name" value="Prot_kinase_dom"/>
</dbReference>
<dbReference type="InterPro" id="IPR018391">
    <property type="entry name" value="PQQ_b-propeller_rpt"/>
</dbReference>
<dbReference type="Proteomes" id="UP000050544">
    <property type="component" value="Unassembled WGS sequence"/>
</dbReference>
<keyword evidence="4" id="KW-1185">Reference proteome</keyword>
<keyword evidence="1" id="KW-0547">Nucleotide-binding</keyword>
<sequence>MEEVALETQRITQSFSGGGANRQLPPGHVLVDRYLIQEVIGVGGMGSVYRARDLHFPNVVKIVAVKEMINQARDPMVRQTILQNFEREANLLVTLNHVAIPKIFDYFSYDERSYLVLEYINGKDLEAILNETEGFLPEDQVVKWAIEICDVLDYLHNHKPEPIIFRDMKPSNIMINHNGHVMLIDFGIAKIFREGQKGTMIGTEGYSPPEQYRGEATPLADIYALGATLHHLLTKRDPRLEPPFSFSERPIRKINPAVSPELEAVVNTALQYNPEDRFPSAAAMKEALLAVARKTGILSRITLPATMKEEKIKPLWAFKCEDEVRGSPFYDNGVIYIGSYDNNLYALDATNGDFRWKFPTEGPIVGRPIVSQDMVLIGSKDAFLYCISAKTGKLLWNHKTDGAIHSSPRVSEGHVFFGSDDGYLYAVNLTSARRAWRLDTGEAIRSTPFLTNEYIYFGTEGGEFYCVDYRGQIKWRFRAKRAITSSPTVTQGMVYFTSLDASFYALDSKSGWMIWRFRMGKGSVSSPYRVDNFVFAGSADGFIYCLDANTSKEIWRFQTDHQVSGSPIVYKDSLYCGSADGNLYCLDYKTGKLRWKFATDGPITGTPAAFNNIIYFGSADHMVYALLA</sequence>
<evidence type="ECO:0000256" key="1">
    <source>
        <dbReference type="PROSITE-ProRule" id="PRU10141"/>
    </source>
</evidence>
<dbReference type="RefSeq" id="WP_054521733.1">
    <property type="nucleotide sequence ID" value="NZ_LGKO01000004.1"/>
</dbReference>
<dbReference type="Gene3D" id="2.130.10.10">
    <property type="entry name" value="YVTN repeat-like/Quinoprotein amine dehydrogenase"/>
    <property type="match status" value="2"/>
</dbReference>
<dbReference type="OrthoDB" id="155383at2"/>
<dbReference type="PATRIC" id="fig|869279.4.peg.2429"/>
<dbReference type="PANTHER" id="PTHR44394">
    <property type="entry name" value="BETA-ALANINE-ACTIVATING ENZYME"/>
    <property type="match status" value="1"/>
</dbReference>
<dbReference type="GO" id="GO:0004672">
    <property type="term" value="F:protein kinase activity"/>
    <property type="evidence" value="ECO:0007669"/>
    <property type="project" value="InterPro"/>
</dbReference>
<evidence type="ECO:0000313" key="3">
    <source>
        <dbReference type="EMBL" id="KPL83322.1"/>
    </source>
</evidence>
<dbReference type="SMART" id="SM00564">
    <property type="entry name" value="PQQ"/>
    <property type="match status" value="7"/>
</dbReference>
<evidence type="ECO:0000259" key="2">
    <source>
        <dbReference type="PROSITE" id="PS50011"/>
    </source>
</evidence>
<name>A0A0N8GQC6_9CHLR</name>
<dbReference type="Gene3D" id="1.10.510.10">
    <property type="entry name" value="Transferase(Phosphotransferase) domain 1"/>
    <property type="match status" value="1"/>
</dbReference>
<dbReference type="GO" id="GO:0005524">
    <property type="term" value="F:ATP binding"/>
    <property type="evidence" value="ECO:0007669"/>
    <property type="project" value="UniProtKB-UniRule"/>
</dbReference>